<name>F8FBL0_PAEMK</name>
<evidence type="ECO:0000256" key="1">
    <source>
        <dbReference type="ARBA" id="ARBA00006139"/>
    </source>
</evidence>
<dbReference type="InterPro" id="IPR001872">
    <property type="entry name" value="Peptidase_A8"/>
</dbReference>
<comment type="pathway">
    <text evidence="9">Protein modification; lipoprotein biosynthesis (signal peptide cleavage).</text>
</comment>
<keyword evidence="6 9" id="KW-0378">Hydrolase</keyword>
<evidence type="ECO:0000256" key="6">
    <source>
        <dbReference type="ARBA" id="ARBA00022801"/>
    </source>
</evidence>
<keyword evidence="12" id="KW-0449">Lipoprotein</keyword>
<dbReference type="HOGENOM" id="CLU_083252_3_0_9"/>
<dbReference type="RefSeq" id="WP_013917733.1">
    <property type="nucleotide sequence ID" value="NC_015690.1"/>
</dbReference>
<dbReference type="EMBL" id="CP002869">
    <property type="protein sequence ID" value="AEI42577.1"/>
    <property type="molecule type" value="Genomic_DNA"/>
</dbReference>
<dbReference type="KEGG" id="pms:KNP414_04044"/>
<dbReference type="AlphaFoldDB" id="F8FBL0"/>
<evidence type="ECO:0000256" key="5">
    <source>
        <dbReference type="ARBA" id="ARBA00022750"/>
    </source>
</evidence>
<dbReference type="GO" id="GO:0004190">
    <property type="term" value="F:aspartic-type endopeptidase activity"/>
    <property type="evidence" value="ECO:0007669"/>
    <property type="project" value="UniProtKB-UniRule"/>
</dbReference>
<keyword evidence="7 9" id="KW-1133">Transmembrane helix</keyword>
<comment type="catalytic activity">
    <reaction evidence="9 10">
        <text>Release of signal peptides from bacterial membrane prolipoproteins. Hydrolyzes -Xaa-Yaa-Zaa-|-(S,diacylglyceryl)Cys-, in which Xaa is hydrophobic (preferably Leu), and Yaa (Ala or Ser) and Zaa (Gly or Ala) have small, neutral side chains.</text>
        <dbReference type="EC" id="3.4.23.36"/>
    </reaction>
</comment>
<keyword evidence="3 9" id="KW-0645">Protease</keyword>
<gene>
    <name evidence="9" type="primary">lspA</name>
    <name evidence="12" type="ordered locus">KNP414_04044</name>
</gene>
<dbReference type="EC" id="3.4.23.36" evidence="9"/>
<keyword evidence="4 9" id="KW-0812">Transmembrane</keyword>
<dbReference type="NCBIfam" id="TIGR00077">
    <property type="entry name" value="lspA"/>
    <property type="match status" value="1"/>
</dbReference>
<dbReference type="UniPathway" id="UPA00665"/>
<evidence type="ECO:0000313" key="13">
    <source>
        <dbReference type="Proteomes" id="UP000006620"/>
    </source>
</evidence>
<comment type="subcellular location">
    <subcellularLocation>
        <location evidence="9">Cell membrane</location>
        <topology evidence="9">Multi-pass membrane protein</topology>
    </subcellularLocation>
</comment>
<dbReference type="PANTHER" id="PTHR33695:SF1">
    <property type="entry name" value="LIPOPROTEIN SIGNAL PEPTIDASE"/>
    <property type="match status" value="1"/>
</dbReference>
<keyword evidence="8 9" id="KW-0472">Membrane</keyword>
<feature type="active site" evidence="9">
    <location>
        <position position="112"/>
    </location>
</feature>
<evidence type="ECO:0000256" key="8">
    <source>
        <dbReference type="ARBA" id="ARBA00023136"/>
    </source>
</evidence>
<evidence type="ECO:0000256" key="10">
    <source>
        <dbReference type="RuleBase" id="RU000594"/>
    </source>
</evidence>
<protein>
    <recommendedName>
        <fullName evidence="9">Lipoprotein signal peptidase</fullName>
        <ecNumber evidence="9">3.4.23.36</ecNumber>
    </recommendedName>
    <alternativeName>
        <fullName evidence="9">Prolipoprotein signal peptidase</fullName>
    </alternativeName>
    <alternativeName>
        <fullName evidence="9">Signal peptidase II</fullName>
        <shortName evidence="9">SPase II</shortName>
    </alternativeName>
</protein>
<reference evidence="12 13" key="2">
    <citation type="journal article" date="2013" name="Genome Announc.">
        <title>Genome Sequence of Growth-Improving Paenibacillus mucilaginosus Strain KNP414.</title>
        <authorList>
            <person name="Lu J.J."/>
            <person name="Wang J.F."/>
            <person name="Hu X.F."/>
        </authorList>
    </citation>
    <scope>NUCLEOTIDE SEQUENCE [LARGE SCALE GENOMIC DNA]</scope>
    <source>
        <strain evidence="12 13">KNP414</strain>
    </source>
</reference>
<evidence type="ECO:0000256" key="7">
    <source>
        <dbReference type="ARBA" id="ARBA00022989"/>
    </source>
</evidence>
<feature type="active site" evidence="9">
    <location>
        <position position="138"/>
    </location>
</feature>
<accession>F8FBL0</accession>
<feature type="transmembrane region" description="Helical" evidence="9">
    <location>
        <begin position="87"/>
        <end position="107"/>
    </location>
</feature>
<dbReference type="PROSITE" id="PS00855">
    <property type="entry name" value="SPASE_II"/>
    <property type="match status" value="1"/>
</dbReference>
<keyword evidence="2 9" id="KW-1003">Cell membrane</keyword>
<dbReference type="PRINTS" id="PR00781">
    <property type="entry name" value="LIPOSIGPTASE"/>
</dbReference>
<comment type="function">
    <text evidence="9 10">This protein specifically catalyzes the removal of signal peptides from prolipoproteins.</text>
</comment>
<evidence type="ECO:0000256" key="9">
    <source>
        <dbReference type="HAMAP-Rule" id="MF_00161"/>
    </source>
</evidence>
<dbReference type="HAMAP" id="MF_00161">
    <property type="entry name" value="LspA"/>
    <property type="match status" value="1"/>
</dbReference>
<comment type="similarity">
    <text evidence="1 9 11">Belongs to the peptidase A8 family.</text>
</comment>
<dbReference type="GO" id="GO:0006508">
    <property type="term" value="P:proteolysis"/>
    <property type="evidence" value="ECO:0007669"/>
    <property type="project" value="UniProtKB-KW"/>
</dbReference>
<reference evidence="13" key="1">
    <citation type="submission" date="2011-06" db="EMBL/GenBank/DDBJ databases">
        <title>Complete genome sequence of Paenibacillus mucilaginosus KNP414.</title>
        <authorList>
            <person name="Wang J."/>
            <person name="Hu S."/>
            <person name="Hu X."/>
            <person name="Zhang B."/>
            <person name="Dong D."/>
            <person name="Zhang S."/>
            <person name="Zhao K."/>
            <person name="Wu D."/>
        </authorList>
    </citation>
    <scope>NUCLEOTIDE SEQUENCE [LARGE SCALE GENOMIC DNA]</scope>
    <source>
        <strain evidence="13">KNP414</strain>
    </source>
</reference>
<feature type="transmembrane region" description="Helical" evidence="9">
    <location>
        <begin position="58"/>
        <end position="75"/>
    </location>
</feature>
<evidence type="ECO:0000313" key="12">
    <source>
        <dbReference type="EMBL" id="AEI42577.1"/>
    </source>
</evidence>
<evidence type="ECO:0000256" key="11">
    <source>
        <dbReference type="RuleBase" id="RU004181"/>
    </source>
</evidence>
<dbReference type="Proteomes" id="UP000006620">
    <property type="component" value="Chromosome"/>
</dbReference>
<dbReference type="PANTHER" id="PTHR33695">
    <property type="entry name" value="LIPOPROTEIN SIGNAL PEPTIDASE"/>
    <property type="match status" value="1"/>
</dbReference>
<evidence type="ECO:0000256" key="2">
    <source>
        <dbReference type="ARBA" id="ARBA00022475"/>
    </source>
</evidence>
<dbReference type="PATRIC" id="fig|1036673.3.peg.3720"/>
<comment type="caution">
    <text evidence="9">Lacks conserved residue(s) required for the propagation of feature annotation.</text>
</comment>
<organism evidence="12 13">
    <name type="scientific">Paenibacillus mucilaginosus (strain KNP414)</name>
    <dbReference type="NCBI Taxonomy" id="1036673"/>
    <lineage>
        <taxon>Bacteria</taxon>
        <taxon>Bacillati</taxon>
        <taxon>Bacillota</taxon>
        <taxon>Bacilli</taxon>
        <taxon>Bacillales</taxon>
        <taxon>Paenibacillaceae</taxon>
        <taxon>Paenibacillus</taxon>
    </lineage>
</organism>
<feature type="transmembrane region" description="Helical" evidence="9">
    <location>
        <begin position="133"/>
        <end position="156"/>
    </location>
</feature>
<dbReference type="GO" id="GO:0005886">
    <property type="term" value="C:plasma membrane"/>
    <property type="evidence" value="ECO:0007669"/>
    <property type="project" value="UniProtKB-SubCell"/>
</dbReference>
<dbReference type="Pfam" id="PF01252">
    <property type="entry name" value="Peptidase_A8"/>
    <property type="match status" value="1"/>
</dbReference>
<evidence type="ECO:0000256" key="4">
    <source>
        <dbReference type="ARBA" id="ARBA00022692"/>
    </source>
</evidence>
<sequence length="178" mass="20443">MKYYIYAFIVLLVDQATKWMIVSNLTIGETVPVIGEFFQITSHRNRGAAFGILQNQRWFFLLITVGVVIGVVWYLRKMLREGKRLLPFALSLLLGGALGNFIDRALFGEVVDFLYFHFRFSFFGYPVDYPYPIFNVADMAIVTGVGLIFLDSILAWRREVREARETNARQAESGDIQP</sequence>
<proteinExistence type="inferred from homology"/>
<keyword evidence="5 9" id="KW-0064">Aspartyl protease</keyword>
<evidence type="ECO:0000256" key="3">
    <source>
        <dbReference type="ARBA" id="ARBA00022670"/>
    </source>
</evidence>